<feature type="transmembrane region" description="Helical" evidence="6">
    <location>
        <begin position="12"/>
        <end position="35"/>
    </location>
</feature>
<dbReference type="Proteomes" id="UP000016569">
    <property type="component" value="Unassembled WGS sequence"/>
</dbReference>
<evidence type="ECO:0000256" key="3">
    <source>
        <dbReference type="ARBA" id="ARBA00022692"/>
    </source>
</evidence>
<feature type="transmembrane region" description="Helical" evidence="6">
    <location>
        <begin position="77"/>
        <end position="94"/>
    </location>
</feature>
<dbReference type="InterPro" id="IPR019108">
    <property type="entry name" value="Caa3_assmbl_CtaG-rel"/>
</dbReference>
<evidence type="ECO:0000256" key="4">
    <source>
        <dbReference type="ARBA" id="ARBA00022989"/>
    </source>
</evidence>
<evidence type="ECO:0000256" key="2">
    <source>
        <dbReference type="ARBA" id="ARBA00022475"/>
    </source>
</evidence>
<dbReference type="RefSeq" id="WP_021696791.1">
    <property type="nucleotide sequence ID" value="NZ_BATC01000010.1"/>
</dbReference>
<keyword evidence="8" id="KW-1185">Reference proteome</keyword>
<name>A0A8E0NBA1_9CAUL</name>
<feature type="transmembrane region" description="Helical" evidence="6">
    <location>
        <begin position="47"/>
        <end position="65"/>
    </location>
</feature>
<feature type="transmembrane region" description="Helical" evidence="6">
    <location>
        <begin position="106"/>
        <end position="131"/>
    </location>
</feature>
<keyword evidence="5 6" id="KW-0472">Membrane</keyword>
<protein>
    <recommendedName>
        <fullName evidence="9">Cytochrome c oxidase assembly protein</fullName>
    </recommendedName>
</protein>
<comment type="subcellular location">
    <subcellularLocation>
        <location evidence="1">Cell membrane</location>
        <topology evidence="1">Multi-pass membrane protein</topology>
    </subcellularLocation>
</comment>
<keyword evidence="4 6" id="KW-1133">Transmembrane helix</keyword>
<evidence type="ECO:0000256" key="1">
    <source>
        <dbReference type="ARBA" id="ARBA00004651"/>
    </source>
</evidence>
<keyword evidence="2" id="KW-1003">Cell membrane</keyword>
<organism evidence="7 8">
    <name type="scientific">Brevundimonas abyssalis TAR-001</name>
    <dbReference type="NCBI Taxonomy" id="1391729"/>
    <lineage>
        <taxon>Bacteria</taxon>
        <taxon>Pseudomonadati</taxon>
        <taxon>Pseudomonadota</taxon>
        <taxon>Alphaproteobacteria</taxon>
        <taxon>Caulobacterales</taxon>
        <taxon>Caulobacteraceae</taxon>
        <taxon>Brevundimonas</taxon>
    </lineage>
</organism>
<sequence length="188" mass="19975">MSPLCALTSALFAARVGHHVAVLTLGAGLLVLAAPRGRLERLFSGRMLLWSATAVQAILLWFWHAPGAYAWSLTGDVQYWIMQAGLIGAALMFWRGVRLAPIQHALLALIATMVQMGALGALITFAGEPLYAPHFATTLAWGLTPLEDQQAGGLIMWAPAAGAYLAAALILLMRRVGFGEADAGERAL</sequence>
<comment type="caution">
    <text evidence="7">The sequence shown here is derived from an EMBL/GenBank/DDBJ whole genome shotgun (WGS) entry which is preliminary data.</text>
</comment>
<evidence type="ECO:0000256" key="6">
    <source>
        <dbReference type="SAM" id="Phobius"/>
    </source>
</evidence>
<accession>A0A8E0NBA1</accession>
<feature type="transmembrane region" description="Helical" evidence="6">
    <location>
        <begin position="151"/>
        <end position="172"/>
    </location>
</feature>
<evidence type="ECO:0000313" key="7">
    <source>
        <dbReference type="EMBL" id="GAD58695.1"/>
    </source>
</evidence>
<dbReference type="EMBL" id="BATC01000010">
    <property type="protein sequence ID" value="GAD58695.1"/>
    <property type="molecule type" value="Genomic_DNA"/>
</dbReference>
<dbReference type="AlphaFoldDB" id="A0A8E0NBA1"/>
<proteinExistence type="predicted"/>
<evidence type="ECO:0000256" key="5">
    <source>
        <dbReference type="ARBA" id="ARBA00023136"/>
    </source>
</evidence>
<reference evidence="8" key="1">
    <citation type="journal article" date="2013" name="Genome Announc.">
        <title>Draft Genome Sequence of the Dimorphic Prosthecate Bacterium Brevundimonas abyssalis TAR-001T.</title>
        <authorList>
            <person name="Tsubouchi T."/>
            <person name="Nishi S."/>
            <person name="Usui K."/>
            <person name="Shimane Y."/>
            <person name="Takaki Y."/>
            <person name="Maruyama T."/>
            <person name="Hatada Y."/>
        </authorList>
    </citation>
    <scope>NUCLEOTIDE SEQUENCE [LARGE SCALE GENOMIC DNA]</scope>
    <source>
        <strain evidence="8">TAR-001</strain>
    </source>
</reference>
<evidence type="ECO:0000313" key="8">
    <source>
        <dbReference type="Proteomes" id="UP000016569"/>
    </source>
</evidence>
<evidence type="ECO:0008006" key="9">
    <source>
        <dbReference type="Google" id="ProtNLM"/>
    </source>
</evidence>
<dbReference type="Pfam" id="PF09678">
    <property type="entry name" value="Caa3_CtaG"/>
    <property type="match status" value="1"/>
</dbReference>
<dbReference type="GO" id="GO:0005886">
    <property type="term" value="C:plasma membrane"/>
    <property type="evidence" value="ECO:0007669"/>
    <property type="project" value="UniProtKB-SubCell"/>
</dbReference>
<gene>
    <name evidence="7" type="ORF">MBEBAB_0945</name>
</gene>
<keyword evidence="3 6" id="KW-0812">Transmembrane</keyword>